<organism evidence="1 2">
    <name type="scientific">Leifsonia shinshuensis</name>
    <dbReference type="NCBI Taxonomy" id="150026"/>
    <lineage>
        <taxon>Bacteria</taxon>
        <taxon>Bacillati</taxon>
        <taxon>Actinomycetota</taxon>
        <taxon>Actinomycetes</taxon>
        <taxon>Micrococcales</taxon>
        <taxon>Microbacteriaceae</taxon>
        <taxon>Leifsonia</taxon>
    </lineage>
</organism>
<dbReference type="KEGG" id="lse:F1C12_09075"/>
<evidence type="ECO:0000313" key="1">
    <source>
        <dbReference type="EMBL" id="QNE35268.1"/>
    </source>
</evidence>
<sequence length="92" mass="10538">MAPRWTESARKHGIPQADQIRAMVHANYHAELPGQSIDDGTVWLYIGHPHPQTDREVEILVNVYPDGREAVVFHAMELGPKLRRYREENPNG</sequence>
<dbReference type="RefSeq" id="WP_185278428.1">
    <property type="nucleotide sequence ID" value="NZ_CP043641.1"/>
</dbReference>
<gene>
    <name evidence="1" type="ORF">F1C12_09075</name>
</gene>
<proteinExistence type="predicted"/>
<accession>A0A7G6Y9V3</accession>
<dbReference type="Proteomes" id="UP000515511">
    <property type="component" value="Chromosome"/>
</dbReference>
<evidence type="ECO:0008006" key="3">
    <source>
        <dbReference type="Google" id="ProtNLM"/>
    </source>
</evidence>
<dbReference type="EMBL" id="CP043641">
    <property type="protein sequence ID" value="QNE35268.1"/>
    <property type="molecule type" value="Genomic_DNA"/>
</dbReference>
<protein>
    <recommendedName>
        <fullName evidence="3">Toxin</fullName>
    </recommendedName>
</protein>
<name>A0A7G6Y9V3_9MICO</name>
<dbReference type="AlphaFoldDB" id="A0A7G6Y9V3"/>
<evidence type="ECO:0000313" key="2">
    <source>
        <dbReference type="Proteomes" id="UP000515511"/>
    </source>
</evidence>
<reference evidence="2" key="1">
    <citation type="submission" date="2019-09" db="EMBL/GenBank/DDBJ databases">
        <title>Antimicrobial potential of Antarctic Bacteria.</title>
        <authorList>
            <person name="Benaud N."/>
            <person name="Edwards R.J."/>
            <person name="Ferrari B.C."/>
        </authorList>
    </citation>
    <scope>NUCLEOTIDE SEQUENCE [LARGE SCALE GENOMIC DNA]</scope>
    <source>
        <strain evidence="2">INR9</strain>
    </source>
</reference>